<evidence type="ECO:0000313" key="5">
    <source>
        <dbReference type="Proteomes" id="UP001265746"/>
    </source>
</evidence>
<sequence length="1077" mass="122228">MEPLSALSLFCNIMDICGRAIKVCKSFREIYKSARGRREQDEKLLEYLGELQEVRNSSKTAASKLGRDNLCEPILGPLNRLEAKSTAVKEILEEFRATKPGTLAAVLATAKVVRGQSKLDQILQQLKQCRDDVHFAIAQSTRVQINEISTQADQLKKSQDEIQTALTSLDARLRKLNQDLSEIPKIVAAAKEISEEVRTELCALSVLGRLGNTNQRYWDVAEAESHTFHWILRGENEASLPAHEEEHQSDPRDGRNGIPGRVDQKPCYEYIKKDVNIKLRRWLRDGSGLFHISGKPGSGKSTLMKYLVRHPEVKQLLEEWAKPKRLALGKFFFWKPDHGQNTLEALIRGLLHSMIHFDASLVHSAFPYCSRASFEQLSLQSKIEMTKEDVWEAFKKLIRDGNSSKMFNFCFFIDGLDELDEEIDTTHSEIVKILQQWAGASNGFVKICASSRHFPVFENMAVDHRMRLQDLTKSDIIDFVRNTLESNQEFRSEMKVNDEDCQNLINSIVDEADGVFLWVSLVVKSVERGLSNADSIAVLRERVKGTPKRLEELFKSLLESIEDCHAQMAFLLLAITMSWPVAFGREGRLIVTLSISECRNFFQAMEKTKNGDIDTVFRADQYPENPELTPDVVKSTKSKVFFRCKGLFETVSGLPAEPHEKYIGGRVKFLHRSIPEFLERWIPEQMSAHGLSSMHVQNALCWMLWAEIDLLNSAIKIQHLSAEDQQSVRSYAYACVSTALRILETDTTLKFDLSNALQLLDRAEIILLPTSSLDAGHEENDGNLERRTWNTIKPTPTDHSAPFQWCPLFVTPMMVAAATGCHVYVCWKLARISPSALFDNYIKHCLQLAFDQLSYRFWRGTEQFHNRVQIIVEALIQKDGLGADVNRTVLGCCGRLSRFSGDTSDLPSIFDAMWIKHFCVARHSTTEQQRYIFGIIEFLLGLGAVPRSVVCVGTARDWLKVTSHPHDGPDRPGNTLGNIEQISGAVYEDVTFEAADEWLRTVSGQNECVVTLEKWVTYAKPPNMEAVLSLIERNSSTMGAISADTRELNPMERLRTAVLERHGLHRDHKLVWIRQEE</sequence>
<dbReference type="Gene3D" id="3.40.50.300">
    <property type="entry name" value="P-loop containing nucleotide triphosphate hydrolases"/>
    <property type="match status" value="1"/>
</dbReference>
<protein>
    <recommendedName>
        <fullName evidence="3">Nephrocystin 3-like N-terminal domain-containing protein</fullName>
    </recommendedName>
</protein>
<feature type="domain" description="Nephrocystin 3-like N-terminal" evidence="3">
    <location>
        <begin position="278"/>
        <end position="452"/>
    </location>
</feature>
<organism evidence="4 5">
    <name type="scientific">Phomopsis amygdali</name>
    <name type="common">Fusicoccum amygdali</name>
    <dbReference type="NCBI Taxonomy" id="1214568"/>
    <lineage>
        <taxon>Eukaryota</taxon>
        <taxon>Fungi</taxon>
        <taxon>Dikarya</taxon>
        <taxon>Ascomycota</taxon>
        <taxon>Pezizomycotina</taxon>
        <taxon>Sordariomycetes</taxon>
        <taxon>Sordariomycetidae</taxon>
        <taxon>Diaporthales</taxon>
        <taxon>Diaporthaceae</taxon>
        <taxon>Diaporthe</taxon>
    </lineage>
</organism>
<evidence type="ECO:0000256" key="1">
    <source>
        <dbReference type="ARBA" id="ARBA00022737"/>
    </source>
</evidence>
<comment type="caution">
    <text evidence="4">The sequence shown here is derived from an EMBL/GenBank/DDBJ whole genome shotgun (WGS) entry which is preliminary data.</text>
</comment>
<keyword evidence="5" id="KW-1185">Reference proteome</keyword>
<keyword evidence="1" id="KW-0677">Repeat</keyword>
<dbReference type="AlphaFoldDB" id="A0AAD9SPF1"/>
<name>A0AAD9SPF1_PHOAM</name>
<dbReference type="PANTHER" id="PTHR10039">
    <property type="entry name" value="AMELOGENIN"/>
    <property type="match status" value="1"/>
</dbReference>
<reference evidence="4" key="1">
    <citation type="submission" date="2023-06" db="EMBL/GenBank/DDBJ databases">
        <authorList>
            <person name="Noh H."/>
        </authorList>
    </citation>
    <scope>NUCLEOTIDE SEQUENCE</scope>
    <source>
        <strain evidence="4">DUCC20226</strain>
    </source>
</reference>
<evidence type="ECO:0000259" key="3">
    <source>
        <dbReference type="Pfam" id="PF24883"/>
    </source>
</evidence>
<evidence type="ECO:0000313" key="4">
    <source>
        <dbReference type="EMBL" id="KAK2613344.1"/>
    </source>
</evidence>
<dbReference type="InterPro" id="IPR027417">
    <property type="entry name" value="P-loop_NTPase"/>
</dbReference>
<dbReference type="Pfam" id="PF24883">
    <property type="entry name" value="NPHP3_N"/>
    <property type="match status" value="1"/>
</dbReference>
<feature type="compositionally biased region" description="Basic and acidic residues" evidence="2">
    <location>
        <begin position="241"/>
        <end position="255"/>
    </location>
</feature>
<dbReference type="PANTHER" id="PTHR10039:SF5">
    <property type="entry name" value="NACHT DOMAIN-CONTAINING PROTEIN"/>
    <property type="match status" value="1"/>
</dbReference>
<feature type="region of interest" description="Disordered" evidence="2">
    <location>
        <begin position="241"/>
        <end position="261"/>
    </location>
</feature>
<dbReference type="SUPFAM" id="SSF52540">
    <property type="entry name" value="P-loop containing nucleoside triphosphate hydrolases"/>
    <property type="match status" value="1"/>
</dbReference>
<proteinExistence type="predicted"/>
<dbReference type="Proteomes" id="UP001265746">
    <property type="component" value="Unassembled WGS sequence"/>
</dbReference>
<dbReference type="InterPro" id="IPR056884">
    <property type="entry name" value="NPHP3-like_N"/>
</dbReference>
<evidence type="ECO:0000256" key="2">
    <source>
        <dbReference type="SAM" id="MobiDB-lite"/>
    </source>
</evidence>
<accession>A0AAD9SPF1</accession>
<gene>
    <name evidence="4" type="ORF">N8I77_000262</name>
</gene>
<dbReference type="EMBL" id="JAUJFL010000001">
    <property type="protein sequence ID" value="KAK2613344.1"/>
    <property type="molecule type" value="Genomic_DNA"/>
</dbReference>